<dbReference type="OrthoDB" id="9925042at2"/>
<dbReference type="EMBL" id="QWDM01000015">
    <property type="protein sequence ID" value="RUT68667.1"/>
    <property type="molecule type" value="Genomic_DNA"/>
</dbReference>
<evidence type="ECO:0000313" key="1">
    <source>
        <dbReference type="EMBL" id="RUT68667.1"/>
    </source>
</evidence>
<protein>
    <recommendedName>
        <fullName evidence="3">DUF551 domain-containing protein</fullName>
    </recommendedName>
</protein>
<proteinExistence type="predicted"/>
<dbReference type="AlphaFoldDB" id="A0A434A2X1"/>
<organism evidence="1 2">
    <name type="scientific">Flavobacterium cupreum</name>
    <dbReference type="NCBI Taxonomy" id="2133766"/>
    <lineage>
        <taxon>Bacteria</taxon>
        <taxon>Pseudomonadati</taxon>
        <taxon>Bacteroidota</taxon>
        <taxon>Flavobacteriia</taxon>
        <taxon>Flavobacteriales</taxon>
        <taxon>Flavobacteriaceae</taxon>
        <taxon>Flavobacterium</taxon>
    </lineage>
</organism>
<evidence type="ECO:0000313" key="2">
    <source>
        <dbReference type="Proteomes" id="UP000288102"/>
    </source>
</evidence>
<dbReference type="Proteomes" id="UP000288102">
    <property type="component" value="Unassembled WGS sequence"/>
</dbReference>
<comment type="caution">
    <text evidence="1">The sequence shown here is derived from an EMBL/GenBank/DDBJ whole genome shotgun (WGS) entry which is preliminary data.</text>
</comment>
<evidence type="ECO:0008006" key="3">
    <source>
        <dbReference type="Google" id="ProtNLM"/>
    </source>
</evidence>
<dbReference type="RefSeq" id="WP_127340108.1">
    <property type="nucleotide sequence ID" value="NZ_QWDM01000015.1"/>
</dbReference>
<accession>A0A434A2X1</accession>
<name>A0A434A2X1_9FLAO</name>
<reference evidence="2" key="1">
    <citation type="journal article" date="2019" name="Syst. Appl. Microbiol.">
        <title>Flavobacterium circumlabens sp. nov. and Flavobacterium cupreum sp. nov., two psychrotrophic species isolated from Antarctic environmental samples.</title>
        <authorList>
            <person name="Kralova S."/>
            <person name="Busse H.-J."/>
            <person name="Svec P."/>
            <person name="Maslanova I."/>
            <person name="Stankova E."/>
            <person name="Bartak M."/>
            <person name="Sedlacek I."/>
        </authorList>
    </citation>
    <scope>NUCLEOTIDE SEQUENCE [LARGE SCALE GENOMIC DNA]</scope>
    <source>
        <strain evidence="2">CCM 8825</strain>
    </source>
</reference>
<sequence>MSWISVKNRKPLTYKTGNWDGKNSDLVLCEDKNGNHHIALFCDGFMDGSPFENWYDKSGFDLDVEIVRWMEIPV</sequence>
<gene>
    <name evidence="1" type="ORF">D0817_20110</name>
</gene>
<keyword evidence="2" id="KW-1185">Reference proteome</keyword>